<evidence type="ECO:0000313" key="2">
    <source>
        <dbReference type="Proteomes" id="UP001174936"/>
    </source>
</evidence>
<dbReference type="Proteomes" id="UP001174936">
    <property type="component" value="Unassembled WGS sequence"/>
</dbReference>
<protein>
    <submittedName>
        <fullName evidence="1">Uncharacterized protein</fullName>
    </submittedName>
</protein>
<keyword evidence="2" id="KW-1185">Reference proteome</keyword>
<name>A0AA39Y9A3_9PEZI</name>
<reference evidence="1" key="1">
    <citation type="submission" date="2023-06" db="EMBL/GenBank/DDBJ databases">
        <title>Genome-scale phylogeny and comparative genomics of the fungal order Sordariales.</title>
        <authorList>
            <consortium name="Lawrence Berkeley National Laboratory"/>
            <person name="Hensen N."/>
            <person name="Bonometti L."/>
            <person name="Westerberg I."/>
            <person name="Brannstrom I.O."/>
            <person name="Guillou S."/>
            <person name="Cros-Aarteil S."/>
            <person name="Calhoun S."/>
            <person name="Haridas S."/>
            <person name="Kuo A."/>
            <person name="Mondo S."/>
            <person name="Pangilinan J."/>
            <person name="Riley R."/>
            <person name="Labutti K."/>
            <person name="Andreopoulos B."/>
            <person name="Lipzen A."/>
            <person name="Chen C."/>
            <person name="Yanf M."/>
            <person name="Daum C."/>
            <person name="Ng V."/>
            <person name="Clum A."/>
            <person name="Steindorff A."/>
            <person name="Ohm R."/>
            <person name="Martin F."/>
            <person name="Silar P."/>
            <person name="Natvig D."/>
            <person name="Lalanne C."/>
            <person name="Gautier V."/>
            <person name="Ament-Velasquez S.L."/>
            <person name="Kruys A."/>
            <person name="Hutchinson M.I."/>
            <person name="Powell A.J."/>
            <person name="Barry K."/>
            <person name="Miller A.N."/>
            <person name="Grigoriev I.V."/>
            <person name="Debuchy R."/>
            <person name="Gladieux P."/>
            <person name="Thoren M.H."/>
            <person name="Johannesson H."/>
        </authorList>
    </citation>
    <scope>NUCLEOTIDE SEQUENCE</scope>
    <source>
        <strain evidence="1">SMH2532-1</strain>
    </source>
</reference>
<sequence>MIWKEALPDVGPCLFPYRRGCWRVVNFSPFSDDPDADIPDHIEWWPYILGVIQIEVALAFVNHEARRAALDWVRRNKLKMRLPVGQEYPVAIRDDRCDVVFVSDGEWDQFLDEPTQYLSKLAVTQRILERDWSDLGDHVLMSQLGELLILNVDDSWAESLRTICWSGPTHQWCEFEIDYPSPVSYWTNSEGWTVFSYLDINDADSVNTFLYKPDEYNLTFDTFAHLRPTVDGADPEGLKWLERIDVRHAVVIVK</sequence>
<evidence type="ECO:0000313" key="1">
    <source>
        <dbReference type="EMBL" id="KAK0648419.1"/>
    </source>
</evidence>
<dbReference type="AlphaFoldDB" id="A0AA39Y9A3"/>
<accession>A0AA39Y9A3</accession>
<comment type="caution">
    <text evidence="1">The sequence shown here is derived from an EMBL/GenBank/DDBJ whole genome shotgun (WGS) entry which is preliminary data.</text>
</comment>
<gene>
    <name evidence="1" type="ORF">B0T16DRAFT_455897</name>
</gene>
<organism evidence="1 2">
    <name type="scientific">Cercophora newfieldiana</name>
    <dbReference type="NCBI Taxonomy" id="92897"/>
    <lineage>
        <taxon>Eukaryota</taxon>
        <taxon>Fungi</taxon>
        <taxon>Dikarya</taxon>
        <taxon>Ascomycota</taxon>
        <taxon>Pezizomycotina</taxon>
        <taxon>Sordariomycetes</taxon>
        <taxon>Sordariomycetidae</taxon>
        <taxon>Sordariales</taxon>
        <taxon>Lasiosphaeriaceae</taxon>
        <taxon>Cercophora</taxon>
    </lineage>
</organism>
<proteinExistence type="predicted"/>
<dbReference type="EMBL" id="JAULSV010000003">
    <property type="protein sequence ID" value="KAK0648419.1"/>
    <property type="molecule type" value="Genomic_DNA"/>
</dbReference>